<evidence type="ECO:0000313" key="9">
    <source>
        <dbReference type="Proteomes" id="UP001430848"/>
    </source>
</evidence>
<dbReference type="PANTHER" id="PTHR24305:SF77">
    <property type="entry name" value="CYTOCHROME P450 MONOOXYGENASE"/>
    <property type="match status" value="1"/>
</dbReference>
<evidence type="ECO:0000256" key="4">
    <source>
        <dbReference type="ARBA" id="ARBA00022723"/>
    </source>
</evidence>
<dbReference type="InterPro" id="IPR036396">
    <property type="entry name" value="Cyt_P450_sf"/>
</dbReference>
<dbReference type="Pfam" id="PF00067">
    <property type="entry name" value="p450"/>
    <property type="match status" value="1"/>
</dbReference>
<keyword evidence="9" id="KW-1185">Reference proteome</keyword>
<keyword evidence="3" id="KW-0349">Heme</keyword>
<gene>
    <name evidence="8" type="ORF">SLS63_006383</name>
</gene>
<evidence type="ECO:0000256" key="1">
    <source>
        <dbReference type="ARBA" id="ARBA00001971"/>
    </source>
</evidence>
<comment type="cofactor">
    <cofactor evidence="1">
        <name>heme</name>
        <dbReference type="ChEBI" id="CHEBI:30413"/>
    </cofactor>
</comment>
<proteinExistence type="inferred from homology"/>
<dbReference type="PRINTS" id="PR00463">
    <property type="entry name" value="EP450I"/>
</dbReference>
<dbReference type="InterPro" id="IPR002401">
    <property type="entry name" value="Cyt_P450_E_grp-I"/>
</dbReference>
<dbReference type="PRINTS" id="PR00385">
    <property type="entry name" value="P450"/>
</dbReference>
<evidence type="ECO:0000256" key="5">
    <source>
        <dbReference type="ARBA" id="ARBA00023002"/>
    </source>
</evidence>
<organism evidence="8 9">
    <name type="scientific">Diaporthe eres</name>
    <name type="common">Phomopsis oblonga</name>
    <dbReference type="NCBI Taxonomy" id="83184"/>
    <lineage>
        <taxon>Eukaryota</taxon>
        <taxon>Fungi</taxon>
        <taxon>Dikarya</taxon>
        <taxon>Ascomycota</taxon>
        <taxon>Pezizomycotina</taxon>
        <taxon>Sordariomycetes</taxon>
        <taxon>Sordariomycetidae</taxon>
        <taxon>Diaporthales</taxon>
        <taxon>Diaporthaceae</taxon>
        <taxon>Diaporthe</taxon>
        <taxon>Diaporthe eres species complex</taxon>
    </lineage>
</organism>
<evidence type="ECO:0000256" key="2">
    <source>
        <dbReference type="ARBA" id="ARBA00010617"/>
    </source>
</evidence>
<evidence type="ECO:0000256" key="3">
    <source>
        <dbReference type="ARBA" id="ARBA00022617"/>
    </source>
</evidence>
<evidence type="ECO:0008006" key="10">
    <source>
        <dbReference type="Google" id="ProtNLM"/>
    </source>
</evidence>
<dbReference type="InterPro" id="IPR050121">
    <property type="entry name" value="Cytochrome_P450_monoxygenase"/>
</dbReference>
<evidence type="ECO:0000256" key="7">
    <source>
        <dbReference type="ARBA" id="ARBA00023033"/>
    </source>
</evidence>
<keyword evidence="4" id="KW-0479">Metal-binding</keyword>
<dbReference type="SUPFAM" id="SSF48264">
    <property type="entry name" value="Cytochrome P450"/>
    <property type="match status" value="1"/>
</dbReference>
<keyword evidence="6" id="KW-0408">Iron</keyword>
<dbReference type="Proteomes" id="UP001430848">
    <property type="component" value="Unassembled WGS sequence"/>
</dbReference>
<evidence type="ECO:0000256" key="6">
    <source>
        <dbReference type="ARBA" id="ARBA00023004"/>
    </source>
</evidence>
<evidence type="ECO:0000313" key="8">
    <source>
        <dbReference type="EMBL" id="KAK7728775.1"/>
    </source>
</evidence>
<comment type="similarity">
    <text evidence="2">Belongs to the cytochrome P450 family.</text>
</comment>
<comment type="caution">
    <text evidence="8">The sequence shown here is derived from an EMBL/GenBank/DDBJ whole genome shotgun (WGS) entry which is preliminary data.</text>
</comment>
<reference evidence="8 9" key="1">
    <citation type="submission" date="2024-02" db="EMBL/GenBank/DDBJ databases">
        <title>De novo assembly and annotation of 12 fungi associated with fruit tree decline syndrome in Ontario, Canada.</title>
        <authorList>
            <person name="Sulman M."/>
            <person name="Ellouze W."/>
            <person name="Ilyukhin E."/>
        </authorList>
    </citation>
    <scope>NUCLEOTIDE SEQUENCE [LARGE SCALE GENOMIC DNA]</scope>
    <source>
        <strain evidence="8 9">M169</strain>
    </source>
</reference>
<dbReference type="Gene3D" id="1.10.630.10">
    <property type="entry name" value="Cytochrome P450"/>
    <property type="match status" value="2"/>
</dbReference>
<keyword evidence="5" id="KW-0560">Oxidoreductase</keyword>
<dbReference type="EMBL" id="JAKNSF020000031">
    <property type="protein sequence ID" value="KAK7728775.1"/>
    <property type="molecule type" value="Genomic_DNA"/>
</dbReference>
<dbReference type="InterPro" id="IPR001128">
    <property type="entry name" value="Cyt_P450"/>
</dbReference>
<sequence length="384" mass="43699">MAKYGHLIRISPNTILTDDPDVLRRMSGARGTYEKDDFYSGSFRHPDHDTMFSTMDMTIHDAIKAKLAGPYGGRETLAMEPIVDDIIRALNQHIRDELSQGPGRARVVNFADIANFFTMDVITRVAFGRELGFLRTHSDVHGLMAALRTTMRIYTIPMNVPWLRSITTSTYFLKAFGPKSTDKEGPGVLIREALFAMSAGSDTTAATIRCTMLHLMTNPRVYHKLKQIVREAVDGGRVSSPIKHDEAKQFPYLQAVIYEGLRMRPPTPIKFPKLVPPQGDEIDGKFIPGGTAVGWNLIPMMRSPRHWGHDGELFRPERFMEVDEDTRASMERLVEMVFGYGRFGCAGKPLAFMELNKVYFELFRYFDFQLVNPMKPWHSELWSI</sequence>
<name>A0ABR1P835_DIAER</name>
<keyword evidence="7" id="KW-0503">Monooxygenase</keyword>
<accession>A0ABR1P835</accession>
<dbReference type="PANTHER" id="PTHR24305">
    <property type="entry name" value="CYTOCHROME P450"/>
    <property type="match status" value="1"/>
</dbReference>
<protein>
    <recommendedName>
        <fullName evidence="10">Cytochrome P450</fullName>
    </recommendedName>
</protein>